<keyword evidence="5" id="KW-1185">Reference proteome</keyword>
<dbReference type="EMBL" id="CP071795">
    <property type="protein sequence ID" value="QTD36641.1"/>
    <property type="molecule type" value="Genomic_DNA"/>
</dbReference>
<dbReference type="InterPro" id="IPR028081">
    <property type="entry name" value="Leu-bd"/>
</dbReference>
<sequence length="374" mass="42540">MENKIGVLLPQSSAHPQIGKSFINGLRIGLGNLSYKLFLESTGLGEDPKQIINSIQKLHIQEDVALTTGLFGHYGFKEIAEFVSKNDEILLASNFGTSFSIKAPDGVFQNTLGLQDSLIKLAQYFSKKNVKNLATSSCYYESGYGFIKGLEIGIKNQEITKFAGHYITPHSPRKNESEIMEFIIKESNPEVIVAFHNGIFAEEHFEFLQKNNLQNSYPIYALPFSSEDKLIEKYPEIGKKIKSISSWYKELDSESNKKFTATYQQTYNKLANFFALLGYENGLVIKDALTQKNKPLKQSIEEINIDGPRGKINFNNAFHKTDFPHYIWTQEVSKESEVIRKPIEELPKNNLNYLANLPEEETTSQGWFNAYLHH</sequence>
<keyword evidence="2" id="KW-0732">Signal</keyword>
<evidence type="ECO:0000259" key="3">
    <source>
        <dbReference type="Pfam" id="PF13458"/>
    </source>
</evidence>
<evidence type="ECO:0000256" key="2">
    <source>
        <dbReference type="ARBA" id="ARBA00022729"/>
    </source>
</evidence>
<dbReference type="PANTHER" id="PTHR30483">
    <property type="entry name" value="LEUCINE-SPECIFIC-BINDING PROTEIN"/>
    <property type="match status" value="1"/>
</dbReference>
<dbReference type="RefSeq" id="WP_207970824.1">
    <property type="nucleotide sequence ID" value="NZ_CP071795.1"/>
</dbReference>
<reference evidence="4 5" key="1">
    <citation type="submission" date="2021-03" db="EMBL/GenBank/DDBJ databases">
        <title>Complete genome of Polaribacter_sp.G4M1.</title>
        <authorList>
            <person name="Jeong S.W."/>
            <person name="Bae J.W."/>
        </authorList>
    </citation>
    <scope>NUCLEOTIDE SEQUENCE [LARGE SCALE GENOMIC DNA]</scope>
    <source>
        <strain evidence="4 5">G4M1</strain>
    </source>
</reference>
<accession>A0ABX7SR76</accession>
<dbReference type="Pfam" id="PF13458">
    <property type="entry name" value="Peripla_BP_6"/>
    <property type="match status" value="1"/>
</dbReference>
<dbReference type="Gene3D" id="3.40.50.2300">
    <property type="match status" value="2"/>
</dbReference>
<dbReference type="InterPro" id="IPR028082">
    <property type="entry name" value="Peripla_BP_I"/>
</dbReference>
<comment type="similarity">
    <text evidence="1">Belongs to the leucine-binding protein family.</text>
</comment>
<feature type="domain" description="Leucine-binding protein" evidence="3">
    <location>
        <begin position="4"/>
        <end position="327"/>
    </location>
</feature>
<dbReference type="SUPFAM" id="SSF53822">
    <property type="entry name" value="Periplasmic binding protein-like I"/>
    <property type="match status" value="1"/>
</dbReference>
<dbReference type="Proteomes" id="UP000663935">
    <property type="component" value="Chromosome"/>
</dbReference>
<name>A0ABX7SR76_9FLAO</name>
<gene>
    <name evidence="4" type="ORF">JL193_10860</name>
</gene>
<protein>
    <submittedName>
        <fullName evidence="4">ABC transporter substrate-binding protein</fullName>
    </submittedName>
</protein>
<evidence type="ECO:0000313" key="4">
    <source>
        <dbReference type="EMBL" id="QTD36641.1"/>
    </source>
</evidence>
<evidence type="ECO:0000256" key="1">
    <source>
        <dbReference type="ARBA" id="ARBA00010062"/>
    </source>
</evidence>
<proteinExistence type="inferred from homology"/>
<organism evidence="4 5">
    <name type="scientific">Polaribacter batillariae</name>
    <dbReference type="NCBI Taxonomy" id="2808900"/>
    <lineage>
        <taxon>Bacteria</taxon>
        <taxon>Pseudomonadati</taxon>
        <taxon>Bacteroidota</taxon>
        <taxon>Flavobacteriia</taxon>
        <taxon>Flavobacteriales</taxon>
        <taxon>Flavobacteriaceae</taxon>
    </lineage>
</organism>
<dbReference type="InterPro" id="IPR051010">
    <property type="entry name" value="BCAA_transport"/>
</dbReference>
<evidence type="ECO:0000313" key="5">
    <source>
        <dbReference type="Proteomes" id="UP000663935"/>
    </source>
</evidence>